<dbReference type="PATRIC" id="fig|1125718.3.peg.1805"/>
<sequence length="332" mass="34792">MSTADHSHTDSHSHSPDTRHLHARTHEHAPDTHGAHDHTAGASPRRLAIVLALVATVLIAEVVTGLLTGSLALLADAGHMLTDTMGLVIALAAAHLSTRPPTDRSTWGMRRAEVIGAALQAGMLAVVGVVVGVRAVIDLVAPGEIEADGMLVMGAIGLVANIVSMLILAGGRDSSLNARAAFLEVVSDALGSVGVIAAAGVVALTGWTRADAVASLIIVALIVPRATSLLRSAGRVLMDFTPEALDLAEVRRHVLEVNHVEEVHDLHAWTVASNLPVLTAHVVVRDECLRDGHSEGILDSLQACVAEHFPIPIEHATFQLEPAAHREHEHAC</sequence>
<proteinExistence type="inferred from homology"/>
<feature type="transmembrane region" description="Helical" evidence="9">
    <location>
        <begin position="181"/>
        <end position="206"/>
    </location>
</feature>
<dbReference type="Proteomes" id="UP000002941">
    <property type="component" value="Unassembled WGS sequence"/>
</dbReference>
<evidence type="ECO:0000256" key="4">
    <source>
        <dbReference type="ARBA" id="ARBA00022692"/>
    </source>
</evidence>
<feature type="compositionally biased region" description="Basic and acidic residues" evidence="8">
    <location>
        <begin position="1"/>
        <end position="39"/>
    </location>
</feature>
<comment type="subcellular location">
    <subcellularLocation>
        <location evidence="1">Membrane</location>
        <topology evidence="1">Multi-pass membrane protein</topology>
    </subcellularLocation>
</comment>
<dbReference type="EMBL" id="AKFT01000147">
    <property type="protein sequence ID" value="EJF42263.1"/>
    <property type="molecule type" value="Genomic_DNA"/>
</dbReference>
<dbReference type="Gene3D" id="1.20.1510.10">
    <property type="entry name" value="Cation efflux protein transmembrane domain"/>
    <property type="match status" value="1"/>
</dbReference>
<reference evidence="12 13" key="1">
    <citation type="submission" date="2012-05" db="EMBL/GenBank/DDBJ databases">
        <authorList>
            <person name="Harkins D.M."/>
            <person name="Madupu R."/>
            <person name="Durkin A.S."/>
            <person name="Torralba M."/>
            <person name="Methe B."/>
            <person name="Sutton G.G."/>
            <person name="Nelson K.E."/>
        </authorList>
    </citation>
    <scope>NUCLEOTIDE SEQUENCE [LARGE SCALE GENOMIC DNA]</scope>
    <source>
        <strain evidence="12 13">F0489</strain>
    </source>
</reference>
<feature type="transmembrane region" description="Helical" evidence="9">
    <location>
        <begin position="212"/>
        <end position="230"/>
    </location>
</feature>
<gene>
    <name evidence="12" type="ORF">HMPREF1318_2956</name>
</gene>
<dbReference type="SUPFAM" id="SSF161111">
    <property type="entry name" value="Cation efflux protein transmembrane domain-like"/>
    <property type="match status" value="1"/>
</dbReference>
<dbReference type="eggNOG" id="COG1230">
    <property type="taxonomic scope" value="Bacteria"/>
</dbReference>
<comment type="caution">
    <text evidence="12">The sequence shown here is derived from an EMBL/GenBank/DDBJ whole genome shotgun (WGS) entry which is preliminary data.</text>
</comment>
<evidence type="ECO:0000256" key="9">
    <source>
        <dbReference type="SAM" id="Phobius"/>
    </source>
</evidence>
<evidence type="ECO:0000256" key="8">
    <source>
        <dbReference type="SAM" id="MobiDB-lite"/>
    </source>
</evidence>
<protein>
    <submittedName>
        <fullName evidence="12">Cation diffusion facilitator family transporter</fullName>
    </submittedName>
</protein>
<evidence type="ECO:0000256" key="5">
    <source>
        <dbReference type="ARBA" id="ARBA00022989"/>
    </source>
</evidence>
<evidence type="ECO:0000313" key="13">
    <source>
        <dbReference type="Proteomes" id="UP000002941"/>
    </source>
</evidence>
<dbReference type="AlphaFoldDB" id="J1HAA1"/>
<dbReference type="InterPro" id="IPR036837">
    <property type="entry name" value="Cation_efflux_CTD_sf"/>
</dbReference>
<name>J1HAA1_9ACTO</name>
<keyword evidence="3" id="KW-0813">Transport</keyword>
<evidence type="ECO:0000259" key="11">
    <source>
        <dbReference type="Pfam" id="PF16916"/>
    </source>
</evidence>
<evidence type="ECO:0000256" key="7">
    <source>
        <dbReference type="ARBA" id="ARBA00023136"/>
    </source>
</evidence>
<dbReference type="InterPro" id="IPR027469">
    <property type="entry name" value="Cation_efflux_TMD_sf"/>
</dbReference>
<keyword evidence="7 9" id="KW-0472">Membrane</keyword>
<keyword evidence="4 9" id="KW-0812">Transmembrane</keyword>
<evidence type="ECO:0000256" key="2">
    <source>
        <dbReference type="ARBA" id="ARBA00008873"/>
    </source>
</evidence>
<dbReference type="PANTHER" id="PTHR11562">
    <property type="entry name" value="CATION EFFLUX PROTEIN/ ZINC TRANSPORTER"/>
    <property type="match status" value="1"/>
</dbReference>
<feature type="region of interest" description="Disordered" evidence="8">
    <location>
        <begin position="1"/>
        <end position="40"/>
    </location>
</feature>
<dbReference type="PANTHER" id="PTHR11562:SF17">
    <property type="entry name" value="RE54080P-RELATED"/>
    <property type="match status" value="1"/>
</dbReference>
<evidence type="ECO:0000256" key="6">
    <source>
        <dbReference type="ARBA" id="ARBA00023065"/>
    </source>
</evidence>
<feature type="transmembrane region" description="Helical" evidence="9">
    <location>
        <begin position="149"/>
        <end position="169"/>
    </location>
</feature>
<feature type="transmembrane region" description="Helical" evidence="9">
    <location>
        <begin position="77"/>
        <end position="96"/>
    </location>
</feature>
<feature type="domain" description="Cation efflux protein cytoplasmic" evidence="11">
    <location>
        <begin position="243"/>
        <end position="322"/>
    </location>
</feature>
<accession>J1HAA1</accession>
<evidence type="ECO:0000256" key="1">
    <source>
        <dbReference type="ARBA" id="ARBA00004141"/>
    </source>
</evidence>
<dbReference type="InterPro" id="IPR002524">
    <property type="entry name" value="Cation_efflux"/>
</dbReference>
<feature type="transmembrane region" description="Helical" evidence="9">
    <location>
        <begin position="47"/>
        <end position="71"/>
    </location>
</feature>
<keyword evidence="6" id="KW-0406">Ion transport</keyword>
<feature type="domain" description="Cation efflux protein transmembrane" evidence="10">
    <location>
        <begin position="49"/>
        <end position="238"/>
    </location>
</feature>
<dbReference type="RefSeq" id="WP_008732111.1">
    <property type="nucleotide sequence ID" value="NZ_AKFT01000147.1"/>
</dbReference>
<dbReference type="SUPFAM" id="SSF160240">
    <property type="entry name" value="Cation efflux protein cytoplasmic domain-like"/>
    <property type="match status" value="1"/>
</dbReference>
<dbReference type="InterPro" id="IPR027470">
    <property type="entry name" value="Cation_efflux_CTD"/>
</dbReference>
<evidence type="ECO:0000313" key="12">
    <source>
        <dbReference type="EMBL" id="EJF42263.1"/>
    </source>
</evidence>
<dbReference type="OrthoDB" id="9809646at2"/>
<dbReference type="InterPro" id="IPR058533">
    <property type="entry name" value="Cation_efflux_TM"/>
</dbReference>
<organism evidence="12 13">
    <name type="scientific">Actinomyces massiliensis F0489</name>
    <dbReference type="NCBI Taxonomy" id="1125718"/>
    <lineage>
        <taxon>Bacteria</taxon>
        <taxon>Bacillati</taxon>
        <taxon>Actinomycetota</taxon>
        <taxon>Actinomycetes</taxon>
        <taxon>Actinomycetales</taxon>
        <taxon>Actinomycetaceae</taxon>
        <taxon>Actinomyces</taxon>
    </lineage>
</organism>
<dbReference type="NCBIfam" id="TIGR01297">
    <property type="entry name" value="CDF"/>
    <property type="match status" value="1"/>
</dbReference>
<keyword evidence="13" id="KW-1185">Reference proteome</keyword>
<dbReference type="Pfam" id="PF01545">
    <property type="entry name" value="Cation_efflux"/>
    <property type="match status" value="1"/>
</dbReference>
<dbReference type="Pfam" id="PF16916">
    <property type="entry name" value="ZT_dimer"/>
    <property type="match status" value="1"/>
</dbReference>
<dbReference type="GO" id="GO:0005886">
    <property type="term" value="C:plasma membrane"/>
    <property type="evidence" value="ECO:0007669"/>
    <property type="project" value="TreeGrafter"/>
</dbReference>
<evidence type="ECO:0000259" key="10">
    <source>
        <dbReference type="Pfam" id="PF01545"/>
    </source>
</evidence>
<evidence type="ECO:0000256" key="3">
    <source>
        <dbReference type="ARBA" id="ARBA00022448"/>
    </source>
</evidence>
<keyword evidence="5 9" id="KW-1133">Transmembrane helix</keyword>
<feature type="transmembrane region" description="Helical" evidence="9">
    <location>
        <begin position="117"/>
        <end position="137"/>
    </location>
</feature>
<dbReference type="InterPro" id="IPR050681">
    <property type="entry name" value="CDF/SLC30A"/>
</dbReference>
<comment type="similarity">
    <text evidence="2">Belongs to the cation diffusion facilitator (CDF) transporter (TC 2.A.4) family. SLC30A subfamily.</text>
</comment>
<dbReference type="GO" id="GO:0005385">
    <property type="term" value="F:zinc ion transmembrane transporter activity"/>
    <property type="evidence" value="ECO:0007669"/>
    <property type="project" value="TreeGrafter"/>
</dbReference>